<proteinExistence type="predicted"/>
<name>A0A7R9CB86_TIMCR</name>
<evidence type="ECO:0000256" key="1">
    <source>
        <dbReference type="SAM" id="MobiDB-lite"/>
    </source>
</evidence>
<sequence length="476" mass="53104">MGEKETRHMEVKPSSLLVKLNRRSPRGLSQFSLRYLLRDVWKLLGFSAFKLHSSIVRSVYLSVEELRRPETSLAAVTEPATPLSKMSVTLPPFTSLGTPSPPITPLPGAFIGVTQSRTSVTVKYEPSYGHNVSTWTLQAQSGASRYRKKYNEKVIPRMYTDSPEDSERFFTPPTPQRKRRNSFEDFAIVGGQVCSRFKEAASHRHFLDENREWKRVQAETVEYDIIGPVVPQDYDMALYLFLRGLYALSTNYANGLGLGKVELEKVNPHLRGGRVENHLGKTTPVHPTEIRTLISPSSAVELNMTCALANYATEAGKYSRPDPRPATAIPSSEISLEPPPTLSSTPVPIFPIFASSRSSTASHYPFGLYALSTNYANGLGIGKVELEEVNPHLRGGRVENHLGKTTPSSPDRDSNFDLPVLSSRAQHDKCVSQLRHRGGEIRYLPELRDLEESCIRSKVIQQICPCDYSPPRGSSY</sequence>
<feature type="region of interest" description="Disordered" evidence="1">
    <location>
        <begin position="316"/>
        <end position="340"/>
    </location>
</feature>
<accession>A0A7R9CB86</accession>
<gene>
    <name evidence="2" type="ORF">TCEB3V08_LOCUS1453</name>
</gene>
<feature type="compositionally biased region" description="Low complexity" evidence="1">
    <location>
        <begin position="329"/>
        <end position="340"/>
    </location>
</feature>
<feature type="region of interest" description="Disordered" evidence="1">
    <location>
        <begin position="396"/>
        <end position="416"/>
    </location>
</feature>
<reference evidence="2" key="1">
    <citation type="submission" date="2020-11" db="EMBL/GenBank/DDBJ databases">
        <authorList>
            <person name="Tran Van P."/>
        </authorList>
    </citation>
    <scope>NUCLEOTIDE SEQUENCE</scope>
</reference>
<protein>
    <submittedName>
        <fullName evidence="2">Uncharacterized protein</fullName>
    </submittedName>
</protein>
<evidence type="ECO:0000313" key="2">
    <source>
        <dbReference type="EMBL" id="CAD7393484.1"/>
    </source>
</evidence>
<dbReference type="EMBL" id="OC316730">
    <property type="protein sequence ID" value="CAD7393484.1"/>
    <property type="molecule type" value="Genomic_DNA"/>
</dbReference>
<dbReference type="AlphaFoldDB" id="A0A7R9CB86"/>
<organism evidence="2">
    <name type="scientific">Timema cristinae</name>
    <name type="common">Walking stick</name>
    <dbReference type="NCBI Taxonomy" id="61476"/>
    <lineage>
        <taxon>Eukaryota</taxon>
        <taxon>Metazoa</taxon>
        <taxon>Ecdysozoa</taxon>
        <taxon>Arthropoda</taxon>
        <taxon>Hexapoda</taxon>
        <taxon>Insecta</taxon>
        <taxon>Pterygota</taxon>
        <taxon>Neoptera</taxon>
        <taxon>Polyneoptera</taxon>
        <taxon>Phasmatodea</taxon>
        <taxon>Timematodea</taxon>
        <taxon>Timematoidea</taxon>
        <taxon>Timematidae</taxon>
        <taxon>Timema</taxon>
    </lineage>
</organism>